<reference evidence="3" key="1">
    <citation type="submission" date="2022-10" db="EMBL/GenBank/DDBJ databases">
        <authorList>
            <person name="Chen Y."/>
            <person name="Dougan E. K."/>
            <person name="Chan C."/>
            <person name="Rhodes N."/>
            <person name="Thang M."/>
        </authorList>
    </citation>
    <scope>NUCLEOTIDE SEQUENCE</scope>
</reference>
<evidence type="ECO:0000313" key="5">
    <source>
        <dbReference type="Proteomes" id="UP001152797"/>
    </source>
</evidence>
<dbReference type="SUPFAM" id="SSF50156">
    <property type="entry name" value="PDZ domain-like"/>
    <property type="match status" value="1"/>
</dbReference>
<evidence type="ECO:0000259" key="2">
    <source>
        <dbReference type="PROSITE" id="PS50106"/>
    </source>
</evidence>
<dbReference type="Gene3D" id="2.30.42.10">
    <property type="match status" value="1"/>
</dbReference>
<dbReference type="InterPro" id="IPR041489">
    <property type="entry name" value="PDZ_6"/>
</dbReference>
<feature type="region of interest" description="Disordered" evidence="1">
    <location>
        <begin position="1"/>
        <end position="27"/>
    </location>
</feature>
<proteinExistence type="predicted"/>
<evidence type="ECO:0000313" key="3">
    <source>
        <dbReference type="EMBL" id="CAI4016620.1"/>
    </source>
</evidence>
<reference evidence="4" key="2">
    <citation type="submission" date="2024-04" db="EMBL/GenBank/DDBJ databases">
        <authorList>
            <person name="Chen Y."/>
            <person name="Shah S."/>
            <person name="Dougan E. K."/>
            <person name="Thang M."/>
            <person name="Chan C."/>
        </authorList>
    </citation>
    <scope>NUCLEOTIDE SEQUENCE [LARGE SCALE GENOMIC DNA]</scope>
</reference>
<name>A0A9P1DVX2_9DINO</name>
<sequence length="292" mass="32070">MAGFFSGDQCSRCCGKETSGSDAEEEDWELHRQKTGLVAKLVLYDSSERLLADFQLRPGIRRSGAVVLKVVPGGPCDRAGVRAGDRLVSVNGRQDPNFQNLKVEERPMKLIFMGTAGKITTEVRLVSGDSSSMNKGFTLLSDKVWGGAKTKFLFQEERVFVPSLASLALGVQDEPSRTPQMFSLERTEAAHLLRCAKNEAEAQLRLGPSRASAGDVSPIKCKAVNAAELSQQELWVEVGAKPASPQRQQVAGHCPIGPKREWRKEAKHSKELTGDFEESEEEMEDIFVMLSC</sequence>
<dbReference type="EMBL" id="CAMXCT010006594">
    <property type="protein sequence ID" value="CAI4016620.1"/>
    <property type="molecule type" value="Genomic_DNA"/>
</dbReference>
<keyword evidence="5" id="KW-1185">Reference proteome</keyword>
<dbReference type="Proteomes" id="UP001152797">
    <property type="component" value="Unassembled WGS sequence"/>
</dbReference>
<feature type="domain" description="PDZ" evidence="2">
    <location>
        <begin position="40"/>
        <end position="105"/>
    </location>
</feature>
<dbReference type="InterPro" id="IPR001478">
    <property type="entry name" value="PDZ"/>
</dbReference>
<evidence type="ECO:0000313" key="4">
    <source>
        <dbReference type="EMBL" id="CAL1169995.1"/>
    </source>
</evidence>
<organism evidence="3">
    <name type="scientific">Cladocopium goreaui</name>
    <dbReference type="NCBI Taxonomy" id="2562237"/>
    <lineage>
        <taxon>Eukaryota</taxon>
        <taxon>Sar</taxon>
        <taxon>Alveolata</taxon>
        <taxon>Dinophyceae</taxon>
        <taxon>Suessiales</taxon>
        <taxon>Symbiodiniaceae</taxon>
        <taxon>Cladocopium</taxon>
    </lineage>
</organism>
<evidence type="ECO:0000256" key="1">
    <source>
        <dbReference type="SAM" id="MobiDB-lite"/>
    </source>
</evidence>
<dbReference type="PROSITE" id="PS50106">
    <property type="entry name" value="PDZ"/>
    <property type="match status" value="1"/>
</dbReference>
<dbReference type="InterPro" id="IPR036034">
    <property type="entry name" value="PDZ_sf"/>
</dbReference>
<accession>A0A9P1DVX2</accession>
<comment type="caution">
    <text evidence="3">The sequence shown here is derived from an EMBL/GenBank/DDBJ whole genome shotgun (WGS) entry which is preliminary data.</text>
</comment>
<protein>
    <recommendedName>
        <fullName evidence="2">PDZ domain-containing protein</fullName>
    </recommendedName>
</protein>
<dbReference type="Pfam" id="PF17820">
    <property type="entry name" value="PDZ_6"/>
    <property type="match status" value="1"/>
</dbReference>
<dbReference type="OrthoDB" id="433877at2759"/>
<gene>
    <name evidence="3" type="ORF">C1SCF055_LOCUS41346</name>
</gene>
<dbReference type="EMBL" id="CAMXCT030006594">
    <property type="protein sequence ID" value="CAL4803932.1"/>
    <property type="molecule type" value="Genomic_DNA"/>
</dbReference>
<dbReference type="EMBL" id="CAMXCT020006594">
    <property type="protein sequence ID" value="CAL1169995.1"/>
    <property type="molecule type" value="Genomic_DNA"/>
</dbReference>
<dbReference type="AlphaFoldDB" id="A0A9P1DVX2"/>